<reference evidence="2" key="1">
    <citation type="submission" date="2021-02" db="EMBL/GenBank/DDBJ databases">
        <authorList>
            <person name="Dougan E. K."/>
            <person name="Rhodes N."/>
            <person name="Thang M."/>
            <person name="Chan C."/>
        </authorList>
    </citation>
    <scope>NUCLEOTIDE SEQUENCE</scope>
</reference>
<dbReference type="Proteomes" id="UP000604046">
    <property type="component" value="Unassembled WGS sequence"/>
</dbReference>
<evidence type="ECO:0000256" key="1">
    <source>
        <dbReference type="PIRSR" id="PIRSR605502-1"/>
    </source>
</evidence>
<accession>A0A812NJU5</accession>
<dbReference type="Pfam" id="PF03747">
    <property type="entry name" value="ADP_ribosyl_GH"/>
    <property type="match status" value="1"/>
</dbReference>
<proteinExistence type="predicted"/>
<dbReference type="InterPro" id="IPR036705">
    <property type="entry name" value="Ribosyl_crysJ1_sf"/>
</dbReference>
<gene>
    <name evidence="2" type="ORF">SNAT2548_LOCUS15374</name>
</gene>
<organism evidence="2 3">
    <name type="scientific">Symbiodinium natans</name>
    <dbReference type="NCBI Taxonomy" id="878477"/>
    <lineage>
        <taxon>Eukaryota</taxon>
        <taxon>Sar</taxon>
        <taxon>Alveolata</taxon>
        <taxon>Dinophyceae</taxon>
        <taxon>Suessiales</taxon>
        <taxon>Symbiodiniaceae</taxon>
        <taxon>Symbiodinium</taxon>
    </lineage>
</organism>
<dbReference type="GO" id="GO:0046872">
    <property type="term" value="F:metal ion binding"/>
    <property type="evidence" value="ECO:0007669"/>
    <property type="project" value="UniProtKB-KW"/>
</dbReference>
<dbReference type="PANTHER" id="PTHR16222">
    <property type="entry name" value="ADP-RIBOSYLGLYCOHYDROLASE"/>
    <property type="match status" value="1"/>
</dbReference>
<dbReference type="AlphaFoldDB" id="A0A812NJU5"/>
<dbReference type="InterPro" id="IPR050792">
    <property type="entry name" value="ADP-ribosylglycohydrolase"/>
</dbReference>
<keyword evidence="1" id="KW-0460">Magnesium</keyword>
<sequence>MAAALASRARGAVVGGLVADAAAVPCHWCYDTTKLAEHLKTARRGPAFCDPPGNVFYTPPSGGFSCYGDQTMTLLESLVACEGKLDVEDYATRLESKFGKASAYEVEAVDPENWPELKTNPTDADGNVIEAERKWSMPLPGPWRHGSIKKFLKQRVVEKKQFPECGASDEQVDGCCKVAPLVALLAGSQQLLPSVDTAVRVTQNTDKASAFACGFARVLEKLVLGTPTVSEAISAAQADLANPERAFKTALDDDVAANLGRVVGEFSGMPHIEVGMKLKPEPDYKQAVEESIRTGGCTASRATLAGACYGSIGTDLMIPEEWIANTSEGARLKDLVAKLVDLREKVATDSTVCCGAM</sequence>
<dbReference type="SUPFAM" id="SSF101478">
    <property type="entry name" value="ADP-ribosylglycohydrolase"/>
    <property type="match status" value="1"/>
</dbReference>
<evidence type="ECO:0000313" key="2">
    <source>
        <dbReference type="EMBL" id="CAE7291449.1"/>
    </source>
</evidence>
<dbReference type="InterPro" id="IPR005502">
    <property type="entry name" value="Ribosyl_crysJ1"/>
</dbReference>
<dbReference type="PANTHER" id="PTHR16222:SF17">
    <property type="entry name" value="SELENOPROTEIN J"/>
    <property type="match status" value="1"/>
</dbReference>
<keyword evidence="1" id="KW-0479">Metal-binding</keyword>
<comment type="cofactor">
    <cofactor evidence="1">
        <name>Mg(2+)</name>
        <dbReference type="ChEBI" id="CHEBI:18420"/>
    </cofactor>
    <text evidence="1">Binds 2 magnesium ions per subunit.</text>
</comment>
<comment type="caution">
    <text evidence="2">The sequence shown here is derived from an EMBL/GenBank/DDBJ whole genome shotgun (WGS) entry which is preliminary data.</text>
</comment>
<name>A0A812NJU5_9DINO</name>
<keyword evidence="3" id="KW-1185">Reference proteome</keyword>
<dbReference type="EMBL" id="CAJNDS010001946">
    <property type="protein sequence ID" value="CAE7291449.1"/>
    <property type="molecule type" value="Genomic_DNA"/>
</dbReference>
<evidence type="ECO:0000313" key="3">
    <source>
        <dbReference type="Proteomes" id="UP000604046"/>
    </source>
</evidence>
<protein>
    <submittedName>
        <fullName evidence="2">Uncharacterized protein</fullName>
    </submittedName>
</protein>
<feature type="binding site" evidence="1">
    <location>
        <position position="300"/>
    </location>
    <ligand>
        <name>Mg(2+)</name>
        <dbReference type="ChEBI" id="CHEBI:18420"/>
        <label>1</label>
    </ligand>
</feature>
<dbReference type="Gene3D" id="1.10.4080.10">
    <property type="entry name" value="ADP-ribosylation/Crystallin J1"/>
    <property type="match status" value="1"/>
</dbReference>
<dbReference type="OrthoDB" id="524326at2759"/>